<dbReference type="PANTHER" id="PTHR30501:SF2">
    <property type="entry name" value="UPF0597 PROTEIN YHAM"/>
    <property type="match status" value="1"/>
</dbReference>
<sequence>MNTQNQYTLKDILKLEVAPALGCTEPAAVALATAAASSLLDAGRITSIQLWLSANIYKNAFAVAIPGTDGATGIDLAAALGHTGGDATQRLQVLAPVTGDHITAARELIASGSVEVNLLKEAPTIYIKAAVSTAEHTATATIEHTHDNITELTLDDKPLAEHPLLASISDSKSSLAELEDFLRTQTFEQLITLVETMDEEDFEFIRQGVEYNLKLARHGLSFGPGLGIGKTLDRLVREGLIKKDMIQAARILTSAACDARMSGAKLPAMSSAGSGNHGLTAILPIWAVKNYINETSDHEALKAVALSHLVTGYIKSHTGRLSAVCGCSIAAGAGASAAITYLMGGNLNHIASAIKNLICDLAGCICDGAKASCAFKLATAAGSAVQSALFSLHGINVKESDGIIALSPEQTIKNTGELSTQGMIETDRTILKIMIEKTLTD</sequence>
<evidence type="ECO:0000313" key="4">
    <source>
        <dbReference type="Proteomes" id="UP000189674"/>
    </source>
</evidence>
<comment type="similarity">
    <text evidence="1">Belongs to the UPF0597 family.</text>
</comment>
<dbReference type="KEGG" id="alus:STSP2_00352"/>
<evidence type="ECO:0000313" key="3">
    <source>
        <dbReference type="EMBL" id="AQT67209.1"/>
    </source>
</evidence>
<evidence type="ECO:0000259" key="2">
    <source>
        <dbReference type="Pfam" id="PF03313"/>
    </source>
</evidence>
<proteinExistence type="inferred from homology"/>
<protein>
    <recommendedName>
        <fullName evidence="1">UPF0597 protein STSP2_00352</fullName>
    </recommendedName>
</protein>
<dbReference type="Proteomes" id="UP000189674">
    <property type="component" value="Chromosome"/>
</dbReference>
<dbReference type="OrthoDB" id="41906at2"/>
<keyword evidence="4" id="KW-1185">Reference proteome</keyword>
<reference evidence="4" key="1">
    <citation type="submission" date="2017-02" db="EMBL/GenBank/DDBJ databases">
        <title>Comparative genomics and description of representatives of a novel lineage of planctomycetes thriving in anoxic sediments.</title>
        <authorList>
            <person name="Spring S."/>
            <person name="Bunk B."/>
            <person name="Sproer C."/>
        </authorList>
    </citation>
    <scope>NUCLEOTIDE SEQUENCE [LARGE SCALE GENOMIC DNA]</scope>
    <source>
        <strain evidence="4">ST-NAGAB-D1</strain>
    </source>
</reference>
<dbReference type="GO" id="GO:0019450">
    <property type="term" value="P:L-cysteine catabolic process to pyruvate"/>
    <property type="evidence" value="ECO:0007669"/>
    <property type="project" value="TreeGrafter"/>
</dbReference>
<dbReference type="InterPro" id="IPR021144">
    <property type="entry name" value="UPF0597"/>
</dbReference>
<feature type="domain" description="Serine dehydratase-like alpha subunit" evidence="2">
    <location>
        <begin position="192"/>
        <end position="432"/>
    </location>
</feature>
<dbReference type="STRING" id="1936003.STSP2_00352"/>
<dbReference type="GO" id="GO:0080146">
    <property type="term" value="F:L-cysteine desulfhydrase activity"/>
    <property type="evidence" value="ECO:0007669"/>
    <property type="project" value="TreeGrafter"/>
</dbReference>
<dbReference type="EMBL" id="CP019791">
    <property type="protein sequence ID" value="AQT67209.1"/>
    <property type="molecule type" value="Genomic_DNA"/>
</dbReference>
<gene>
    <name evidence="3" type="ORF">STSP2_00352</name>
</gene>
<accession>A0A1U9NH09</accession>
<dbReference type="RefSeq" id="WP_146659253.1">
    <property type="nucleotide sequence ID" value="NZ_CP019791.1"/>
</dbReference>
<name>A0A1U9NH09_9BACT</name>
<dbReference type="PANTHER" id="PTHR30501">
    <property type="entry name" value="UPF0597 PROTEIN YHAM"/>
    <property type="match status" value="1"/>
</dbReference>
<dbReference type="InterPro" id="IPR005130">
    <property type="entry name" value="Ser_deHydtase-like_asu"/>
</dbReference>
<organism evidence="3 4">
    <name type="scientific">Anaerohalosphaera lusitana</name>
    <dbReference type="NCBI Taxonomy" id="1936003"/>
    <lineage>
        <taxon>Bacteria</taxon>
        <taxon>Pseudomonadati</taxon>
        <taxon>Planctomycetota</taxon>
        <taxon>Phycisphaerae</taxon>
        <taxon>Sedimentisphaerales</taxon>
        <taxon>Anaerohalosphaeraceae</taxon>
        <taxon>Anaerohalosphaera</taxon>
    </lineage>
</organism>
<evidence type="ECO:0000256" key="1">
    <source>
        <dbReference type="HAMAP-Rule" id="MF_01845"/>
    </source>
</evidence>
<dbReference type="Pfam" id="PF03313">
    <property type="entry name" value="SDH_alpha"/>
    <property type="match status" value="1"/>
</dbReference>
<dbReference type="HAMAP" id="MF_01845">
    <property type="entry name" value="UPF0597"/>
    <property type="match status" value="1"/>
</dbReference>
<dbReference type="AlphaFoldDB" id="A0A1U9NH09"/>
<dbReference type="PIRSF" id="PIRSF006054">
    <property type="entry name" value="UCP006054"/>
    <property type="match status" value="1"/>
</dbReference>